<protein>
    <submittedName>
        <fullName evidence="1">Uncharacterized protein</fullName>
    </submittedName>
</protein>
<proteinExistence type="predicted"/>
<dbReference type="EMBL" id="FODT01000012">
    <property type="protein sequence ID" value="SEP26846.1"/>
    <property type="molecule type" value="Genomic_DNA"/>
</dbReference>
<reference evidence="2" key="1">
    <citation type="submission" date="2016-10" db="EMBL/GenBank/DDBJ databases">
        <authorList>
            <person name="Varghese N."/>
            <person name="Submissions S."/>
        </authorList>
    </citation>
    <scope>NUCLEOTIDE SEQUENCE [LARGE SCALE GENOMIC DNA]</scope>
    <source>
        <strain evidence="2">DSM 123</strain>
    </source>
</reference>
<evidence type="ECO:0000313" key="2">
    <source>
        <dbReference type="Proteomes" id="UP000199615"/>
    </source>
</evidence>
<sequence>MPCGHDAMLELQQFFAISSDLAAARRACDCAAVEHHIDELEIMRMHSESVRIRRACTAQINAAQEAVAVHA</sequence>
<name>A0A1H8WGT8_9BRAD</name>
<evidence type="ECO:0000313" key="1">
    <source>
        <dbReference type="EMBL" id="SEP26846.1"/>
    </source>
</evidence>
<dbReference type="AlphaFoldDB" id="A0A1H8WGT8"/>
<accession>A0A1H8WGT8</accession>
<dbReference type="Proteomes" id="UP000199615">
    <property type="component" value="Unassembled WGS sequence"/>
</dbReference>
<organism evidence="1 2">
    <name type="scientific">Rhodopseudomonas pseudopalustris</name>
    <dbReference type="NCBI Taxonomy" id="1513892"/>
    <lineage>
        <taxon>Bacteria</taxon>
        <taxon>Pseudomonadati</taxon>
        <taxon>Pseudomonadota</taxon>
        <taxon>Alphaproteobacteria</taxon>
        <taxon>Hyphomicrobiales</taxon>
        <taxon>Nitrobacteraceae</taxon>
        <taxon>Rhodopseudomonas</taxon>
    </lineage>
</organism>
<keyword evidence="2" id="KW-1185">Reference proteome</keyword>
<gene>
    <name evidence="1" type="ORF">SAMN05444123_11281</name>
</gene>